<evidence type="ECO:0000313" key="4">
    <source>
        <dbReference type="EMBL" id="MPC80538.1"/>
    </source>
</evidence>
<dbReference type="OrthoDB" id="6262482at2759"/>
<dbReference type="GO" id="GO:0005615">
    <property type="term" value="C:extracellular space"/>
    <property type="evidence" value="ECO:0007669"/>
    <property type="project" value="TreeGrafter"/>
</dbReference>
<dbReference type="Pfam" id="PF00094">
    <property type="entry name" value="VWD"/>
    <property type="match status" value="1"/>
</dbReference>
<keyword evidence="5" id="KW-1185">Reference proteome</keyword>
<accession>A0A5B7IIA3</accession>
<keyword evidence="2" id="KW-0325">Glycoprotein</keyword>
<evidence type="ECO:0000256" key="1">
    <source>
        <dbReference type="ARBA" id="ARBA00023157"/>
    </source>
</evidence>
<comment type="caution">
    <text evidence="4">The sequence shown here is derived from an EMBL/GenBank/DDBJ whole genome shotgun (WGS) entry which is preliminary data.</text>
</comment>
<evidence type="ECO:0000313" key="5">
    <source>
        <dbReference type="Proteomes" id="UP000324222"/>
    </source>
</evidence>
<sequence>MKMELSNGLDVWWDGQTRVYVDAPADFRGETAGLCGTFTDNQRDDFLTPQGDIEQNAIAFANKWKTSERCENQAQAEESRPCETHVQNKAVAEKFCAKIKSSLFASE</sequence>
<reference evidence="4 5" key="1">
    <citation type="submission" date="2019-05" db="EMBL/GenBank/DDBJ databases">
        <title>Another draft genome of Portunus trituberculatus and its Hox gene families provides insights of decapod evolution.</title>
        <authorList>
            <person name="Jeong J.-H."/>
            <person name="Song I."/>
            <person name="Kim S."/>
            <person name="Choi T."/>
            <person name="Kim D."/>
            <person name="Ryu S."/>
            <person name="Kim W."/>
        </authorList>
    </citation>
    <scope>NUCLEOTIDE SEQUENCE [LARGE SCALE GENOMIC DNA]</scope>
    <source>
        <tissue evidence="4">Muscle</tissue>
    </source>
</reference>
<name>A0A5B7IIA3_PORTR</name>
<evidence type="ECO:0000259" key="3">
    <source>
        <dbReference type="PROSITE" id="PS51233"/>
    </source>
</evidence>
<dbReference type="Proteomes" id="UP000324222">
    <property type="component" value="Unassembled WGS sequence"/>
</dbReference>
<dbReference type="PANTHER" id="PTHR11339">
    <property type="entry name" value="EXTRACELLULAR MATRIX GLYCOPROTEIN RELATED"/>
    <property type="match status" value="1"/>
</dbReference>
<gene>
    <name evidence="4" type="primary">VWF</name>
    <name evidence="4" type="ORF">E2C01_075118</name>
</gene>
<dbReference type="AlphaFoldDB" id="A0A5B7IIA3"/>
<dbReference type="InterPro" id="IPR050780">
    <property type="entry name" value="Mucin_vWF_Thrombospondin_sf"/>
</dbReference>
<dbReference type="InterPro" id="IPR001846">
    <property type="entry name" value="VWF_type-D"/>
</dbReference>
<organism evidence="4 5">
    <name type="scientific">Portunus trituberculatus</name>
    <name type="common">Swimming crab</name>
    <name type="synonym">Neptunus trituberculatus</name>
    <dbReference type="NCBI Taxonomy" id="210409"/>
    <lineage>
        <taxon>Eukaryota</taxon>
        <taxon>Metazoa</taxon>
        <taxon>Ecdysozoa</taxon>
        <taxon>Arthropoda</taxon>
        <taxon>Crustacea</taxon>
        <taxon>Multicrustacea</taxon>
        <taxon>Malacostraca</taxon>
        <taxon>Eumalacostraca</taxon>
        <taxon>Eucarida</taxon>
        <taxon>Decapoda</taxon>
        <taxon>Pleocyemata</taxon>
        <taxon>Brachyura</taxon>
        <taxon>Eubrachyura</taxon>
        <taxon>Portunoidea</taxon>
        <taxon>Portunidae</taxon>
        <taxon>Portuninae</taxon>
        <taxon>Portunus</taxon>
    </lineage>
</organism>
<dbReference type="PANTHER" id="PTHR11339:SF386">
    <property type="entry name" value="HEMOLECTIN, ISOFORM A"/>
    <property type="match status" value="1"/>
</dbReference>
<protein>
    <submittedName>
        <fullName evidence="4">von Willebrand factor</fullName>
    </submittedName>
</protein>
<dbReference type="EMBL" id="VSRR010054311">
    <property type="protein sequence ID" value="MPC80538.1"/>
    <property type="molecule type" value="Genomic_DNA"/>
</dbReference>
<keyword evidence="1" id="KW-1015">Disulfide bond</keyword>
<proteinExistence type="predicted"/>
<dbReference type="GO" id="GO:0031012">
    <property type="term" value="C:extracellular matrix"/>
    <property type="evidence" value="ECO:0007669"/>
    <property type="project" value="TreeGrafter"/>
</dbReference>
<dbReference type="PROSITE" id="PS51233">
    <property type="entry name" value="VWFD"/>
    <property type="match status" value="1"/>
</dbReference>
<feature type="domain" description="VWFD" evidence="3">
    <location>
        <begin position="1"/>
        <end position="71"/>
    </location>
</feature>
<evidence type="ECO:0000256" key="2">
    <source>
        <dbReference type="ARBA" id="ARBA00023180"/>
    </source>
</evidence>